<dbReference type="PROSITE" id="PS51683">
    <property type="entry name" value="SAM_OMT_II"/>
    <property type="match status" value="1"/>
</dbReference>
<evidence type="ECO:0000256" key="4">
    <source>
        <dbReference type="PIRSR" id="PIRSR005739-1"/>
    </source>
</evidence>
<evidence type="ECO:0000259" key="6">
    <source>
        <dbReference type="Pfam" id="PF08100"/>
    </source>
</evidence>
<evidence type="ECO:0000313" key="8">
    <source>
        <dbReference type="Proteomes" id="UP000799772"/>
    </source>
</evidence>
<dbReference type="InterPro" id="IPR012967">
    <property type="entry name" value="COMT_dimerisation"/>
</dbReference>
<feature type="domain" description="O-methyltransferase C-terminal" evidence="5">
    <location>
        <begin position="239"/>
        <end position="358"/>
    </location>
</feature>
<dbReference type="SUPFAM" id="SSF46785">
    <property type="entry name" value="Winged helix' DNA-binding domain"/>
    <property type="match status" value="1"/>
</dbReference>
<dbReference type="PANTHER" id="PTHR43712:SF17">
    <property type="entry name" value="O-METHYLTRANSFERASE"/>
    <property type="match status" value="1"/>
</dbReference>
<accession>A0A9P4IK48</accession>
<dbReference type="EMBL" id="ML978124">
    <property type="protein sequence ID" value="KAF2100733.1"/>
    <property type="molecule type" value="Genomic_DNA"/>
</dbReference>
<keyword evidence="2" id="KW-0808">Transferase</keyword>
<gene>
    <name evidence="7" type="ORF">NA57DRAFT_65145</name>
</gene>
<dbReference type="Proteomes" id="UP000799772">
    <property type="component" value="Unassembled WGS sequence"/>
</dbReference>
<keyword evidence="3" id="KW-0949">S-adenosyl-L-methionine</keyword>
<dbReference type="OrthoDB" id="2410195at2759"/>
<dbReference type="PIRSF" id="PIRSF005739">
    <property type="entry name" value="O-mtase"/>
    <property type="match status" value="1"/>
</dbReference>
<dbReference type="GO" id="GO:0046983">
    <property type="term" value="F:protein dimerization activity"/>
    <property type="evidence" value="ECO:0007669"/>
    <property type="project" value="InterPro"/>
</dbReference>
<feature type="active site" description="Proton acceptor" evidence="4">
    <location>
        <position position="286"/>
    </location>
</feature>
<dbReference type="InterPro" id="IPR029063">
    <property type="entry name" value="SAM-dependent_MTases_sf"/>
</dbReference>
<dbReference type="InterPro" id="IPR036388">
    <property type="entry name" value="WH-like_DNA-bd_sf"/>
</dbReference>
<dbReference type="Pfam" id="PF08100">
    <property type="entry name" value="Dimerisation"/>
    <property type="match status" value="1"/>
</dbReference>
<keyword evidence="8" id="KW-1185">Reference proteome</keyword>
<evidence type="ECO:0000256" key="1">
    <source>
        <dbReference type="ARBA" id="ARBA00022603"/>
    </source>
</evidence>
<dbReference type="SUPFAM" id="SSF53335">
    <property type="entry name" value="S-adenosyl-L-methionine-dependent methyltransferases"/>
    <property type="match status" value="1"/>
</dbReference>
<protein>
    <submittedName>
        <fullName evidence="7">O-methyltransferase</fullName>
    </submittedName>
</protein>
<dbReference type="InterPro" id="IPR001077">
    <property type="entry name" value="COMT_C"/>
</dbReference>
<dbReference type="GO" id="GO:0032259">
    <property type="term" value="P:methylation"/>
    <property type="evidence" value="ECO:0007669"/>
    <property type="project" value="UniProtKB-KW"/>
</dbReference>
<dbReference type="PANTHER" id="PTHR43712">
    <property type="entry name" value="PUTATIVE (AFU_ORTHOLOGUE AFUA_4G14580)-RELATED"/>
    <property type="match status" value="1"/>
</dbReference>
<organism evidence="7 8">
    <name type="scientific">Rhizodiscina lignyota</name>
    <dbReference type="NCBI Taxonomy" id="1504668"/>
    <lineage>
        <taxon>Eukaryota</taxon>
        <taxon>Fungi</taxon>
        <taxon>Dikarya</taxon>
        <taxon>Ascomycota</taxon>
        <taxon>Pezizomycotina</taxon>
        <taxon>Dothideomycetes</taxon>
        <taxon>Pleosporomycetidae</taxon>
        <taxon>Aulographales</taxon>
        <taxon>Rhizodiscinaceae</taxon>
        <taxon>Rhizodiscina</taxon>
    </lineage>
</organism>
<dbReference type="Gene3D" id="1.10.10.10">
    <property type="entry name" value="Winged helix-like DNA-binding domain superfamily/Winged helix DNA-binding domain"/>
    <property type="match status" value="1"/>
</dbReference>
<evidence type="ECO:0000313" key="7">
    <source>
        <dbReference type="EMBL" id="KAF2100733.1"/>
    </source>
</evidence>
<dbReference type="GO" id="GO:0008171">
    <property type="term" value="F:O-methyltransferase activity"/>
    <property type="evidence" value="ECO:0007669"/>
    <property type="project" value="InterPro"/>
</dbReference>
<evidence type="ECO:0000259" key="5">
    <source>
        <dbReference type="Pfam" id="PF00891"/>
    </source>
</evidence>
<comment type="caution">
    <text evidence="7">The sequence shown here is derived from an EMBL/GenBank/DDBJ whole genome shotgun (WGS) entry which is preliminary data.</text>
</comment>
<evidence type="ECO:0000256" key="3">
    <source>
        <dbReference type="ARBA" id="ARBA00022691"/>
    </source>
</evidence>
<proteinExistence type="predicted"/>
<reference evidence="7" key="1">
    <citation type="journal article" date="2020" name="Stud. Mycol.">
        <title>101 Dothideomycetes genomes: a test case for predicting lifestyles and emergence of pathogens.</title>
        <authorList>
            <person name="Haridas S."/>
            <person name="Albert R."/>
            <person name="Binder M."/>
            <person name="Bloem J."/>
            <person name="Labutti K."/>
            <person name="Salamov A."/>
            <person name="Andreopoulos B."/>
            <person name="Baker S."/>
            <person name="Barry K."/>
            <person name="Bills G."/>
            <person name="Bluhm B."/>
            <person name="Cannon C."/>
            <person name="Castanera R."/>
            <person name="Culley D."/>
            <person name="Daum C."/>
            <person name="Ezra D."/>
            <person name="Gonzalez J."/>
            <person name="Henrissat B."/>
            <person name="Kuo A."/>
            <person name="Liang C."/>
            <person name="Lipzen A."/>
            <person name="Lutzoni F."/>
            <person name="Magnuson J."/>
            <person name="Mondo S."/>
            <person name="Nolan M."/>
            <person name="Ohm R."/>
            <person name="Pangilinan J."/>
            <person name="Park H.-J."/>
            <person name="Ramirez L."/>
            <person name="Alfaro M."/>
            <person name="Sun H."/>
            <person name="Tritt A."/>
            <person name="Yoshinaga Y."/>
            <person name="Zwiers L.-H."/>
            <person name="Turgeon B."/>
            <person name="Goodwin S."/>
            <person name="Spatafora J."/>
            <person name="Crous P."/>
            <person name="Grigoriev I."/>
        </authorList>
    </citation>
    <scope>NUCLEOTIDE SEQUENCE</scope>
    <source>
        <strain evidence="7">CBS 133067</strain>
    </source>
</reference>
<dbReference type="AlphaFoldDB" id="A0A9P4IK48"/>
<sequence>MSSSIVSALEDLEAVDKSSLLDNMAERRKALQLARKLCVQLESPMDTIFRISWTDPAYNAAMKACVDLKVLDILQSRQGFVPVADLSEATGADASLLHRLLRHLAAMGAVDEQQPDSYRATALSNAMLRNEINGGLDFWFDVGTPVFSGMPSFLAKSGYRSQPVDEAGIWKAAKNTNSTFYEYMSEHPREMASFASHMSGYTSDRGVWTEIYPLERLLKGADDSSSLIVDKQYGFQPGRLVVQDLPLVIEQAKLKVDKNVTLMGHDLFTAQPVKGARAYFLHCVLHDFTDERAIDILNTLKPAFKPGYSKLILNECVIPSVGANPLTTGLDLIMMGCFGSRERSQVEWEALLERAGFRIVSVWTDTTVAWDSIIEAELV</sequence>
<dbReference type="Gene3D" id="3.40.50.150">
    <property type="entry name" value="Vaccinia Virus protein VP39"/>
    <property type="match status" value="1"/>
</dbReference>
<keyword evidence="1" id="KW-0489">Methyltransferase</keyword>
<name>A0A9P4IK48_9PEZI</name>
<feature type="domain" description="O-methyltransferase dimerisation" evidence="6">
    <location>
        <begin position="59"/>
        <end position="129"/>
    </location>
</feature>
<dbReference type="InterPro" id="IPR016461">
    <property type="entry name" value="COMT-like"/>
</dbReference>
<dbReference type="InterPro" id="IPR036390">
    <property type="entry name" value="WH_DNA-bd_sf"/>
</dbReference>
<evidence type="ECO:0000256" key="2">
    <source>
        <dbReference type="ARBA" id="ARBA00022679"/>
    </source>
</evidence>
<dbReference type="Pfam" id="PF00891">
    <property type="entry name" value="Methyltransf_2"/>
    <property type="match status" value="1"/>
</dbReference>